<comment type="similarity">
    <text evidence="3">Belongs to the NMT1/THI5 family.</text>
</comment>
<evidence type="ECO:0000256" key="1">
    <source>
        <dbReference type="ARBA" id="ARBA00003469"/>
    </source>
</evidence>
<evidence type="ECO:0000256" key="6">
    <source>
        <dbReference type="ARBA" id="ARBA00022723"/>
    </source>
</evidence>
<keyword evidence="8" id="KW-0784">Thiamine biosynthesis</keyword>
<dbReference type="InterPro" id="IPR015168">
    <property type="entry name" value="SsuA/THI5"/>
</dbReference>
<dbReference type="Proteomes" id="UP000598996">
    <property type="component" value="Unassembled WGS sequence"/>
</dbReference>
<evidence type="ECO:0000313" key="14">
    <source>
        <dbReference type="EMBL" id="MBL7253297.1"/>
    </source>
</evidence>
<keyword evidence="15" id="KW-1185">Reference proteome</keyword>
<feature type="domain" description="SsuA/THI5-like" evidence="13">
    <location>
        <begin position="58"/>
        <end position="262"/>
    </location>
</feature>
<dbReference type="InterPro" id="IPR027939">
    <property type="entry name" value="NMT1/THI5"/>
</dbReference>
<evidence type="ECO:0000256" key="4">
    <source>
        <dbReference type="ARBA" id="ARBA00011738"/>
    </source>
</evidence>
<dbReference type="RefSeq" id="WP_202989644.1">
    <property type="nucleotide sequence ID" value="NZ_JAENHO010000001.1"/>
</dbReference>
<name>A0ABS1VF22_9ACTN</name>
<dbReference type="PANTHER" id="PTHR31528">
    <property type="entry name" value="4-AMINO-5-HYDROXYMETHYL-2-METHYLPYRIMIDINE PHOSPHATE SYNTHASE THI11-RELATED"/>
    <property type="match status" value="1"/>
</dbReference>
<dbReference type="PANTHER" id="PTHR31528:SF1">
    <property type="entry name" value="4-AMINO-5-HYDROXYMETHYL-2-METHYLPYRIMIDINE PHOSPHATE SYNTHASE THI11-RELATED"/>
    <property type="match status" value="1"/>
</dbReference>
<accession>A0ABS1VF22</accession>
<reference evidence="14 15" key="1">
    <citation type="submission" date="2021-01" db="EMBL/GenBank/DDBJ databases">
        <title>Actinoplanes sp. nov. LDG1-01 isolated from lichen.</title>
        <authorList>
            <person name="Saeng-In P."/>
            <person name="Phongsopitanun W."/>
            <person name="Kanchanasin P."/>
            <person name="Yuki M."/>
            <person name="Kudo T."/>
            <person name="Ohkuma M."/>
            <person name="Tanasupawat S."/>
        </authorList>
    </citation>
    <scope>NUCLEOTIDE SEQUENCE [LARGE SCALE GENOMIC DNA]</scope>
    <source>
        <strain evidence="14 15">LDG1-01</strain>
    </source>
</reference>
<keyword evidence="5" id="KW-0808">Transferase</keyword>
<comment type="catalytic activity">
    <reaction evidence="11">
        <text>N(6)-(pyridoxal phosphate)-L-lysyl-[4-amino-5-hydroxymethyl-2-methylpyrimidine phosphate synthase] + L-histidyl-[4-amino-5-hydroxymethyl-2-methylpyrimidine phosphate synthase] + 2 Fe(3+) + 4 H2O = L-lysyl-[4-amino-5-hydroxymethyl-2-methylpyrimidine phosphate synthase] + (2S)-2-amino-5-hydroxy-4-oxopentanoyl-[4-amino-5-hydroxymethyl-2-methylpyrimidine phosphate synthase] + 4-amino-2-methyl-5-(phosphooxymethyl)pyrimidine + 3-oxopropanoate + 2 Fe(2+) + 2 H(+)</text>
        <dbReference type="Rhea" id="RHEA:65756"/>
        <dbReference type="Rhea" id="RHEA-COMP:16892"/>
        <dbReference type="Rhea" id="RHEA-COMP:16893"/>
        <dbReference type="Rhea" id="RHEA-COMP:16894"/>
        <dbReference type="Rhea" id="RHEA-COMP:16895"/>
        <dbReference type="ChEBI" id="CHEBI:15377"/>
        <dbReference type="ChEBI" id="CHEBI:15378"/>
        <dbReference type="ChEBI" id="CHEBI:29033"/>
        <dbReference type="ChEBI" id="CHEBI:29034"/>
        <dbReference type="ChEBI" id="CHEBI:29969"/>
        <dbReference type="ChEBI" id="CHEBI:29979"/>
        <dbReference type="ChEBI" id="CHEBI:33190"/>
        <dbReference type="ChEBI" id="CHEBI:58354"/>
        <dbReference type="ChEBI" id="CHEBI:143915"/>
        <dbReference type="ChEBI" id="CHEBI:157692"/>
    </reaction>
    <physiologicalReaction direction="left-to-right" evidence="11">
        <dbReference type="Rhea" id="RHEA:65757"/>
    </physiologicalReaction>
</comment>
<evidence type="ECO:0000256" key="3">
    <source>
        <dbReference type="ARBA" id="ARBA00009406"/>
    </source>
</evidence>
<keyword evidence="7" id="KW-0663">Pyridoxal phosphate</keyword>
<organism evidence="14 15">
    <name type="scientific">Paractinoplanes lichenicola</name>
    <dbReference type="NCBI Taxonomy" id="2802976"/>
    <lineage>
        <taxon>Bacteria</taxon>
        <taxon>Bacillati</taxon>
        <taxon>Actinomycetota</taxon>
        <taxon>Actinomycetes</taxon>
        <taxon>Micromonosporales</taxon>
        <taxon>Micromonosporaceae</taxon>
        <taxon>Paractinoplanes</taxon>
    </lineage>
</organism>
<evidence type="ECO:0000256" key="12">
    <source>
        <dbReference type="SAM" id="SignalP"/>
    </source>
</evidence>
<protein>
    <recommendedName>
        <fullName evidence="10">Thiamine pyrimidine synthase</fullName>
    </recommendedName>
</protein>
<sequence>MTVLSFSMSSRRRFLVVLTAAALALTACGGGDDSSAESSGPADHGALTVQLSWVKDIEFAGEYFADSKGYYKEAGFSSVNLVAGPGSTETQVASGKSLIGISDPITVAQAINNEQAPLKVIGATYQKNPFTILSLADKANITTAKQLAGKKVGVQTGNEGLFKALLAANGVAESDVTVVPVQYDPSVLTNGEVDGYLAFVTSESITLQQRGFKVQNLPFADNGLPFVTEAFVVSQDSIDNKRQALKDYLYATIRGWNDAVADVDGAVDLAVNNYGKALNLDAETQKLQATEANKLIQSDETATNGLLTISDQAIDTSLASLKATGVEITSGDLFDTSLITEVYKDHPDLLK</sequence>
<evidence type="ECO:0000256" key="5">
    <source>
        <dbReference type="ARBA" id="ARBA00022679"/>
    </source>
</evidence>
<dbReference type="InterPro" id="IPR006311">
    <property type="entry name" value="TAT_signal"/>
</dbReference>
<evidence type="ECO:0000313" key="15">
    <source>
        <dbReference type="Proteomes" id="UP000598996"/>
    </source>
</evidence>
<comment type="subunit">
    <text evidence="4">Homodimer.</text>
</comment>
<gene>
    <name evidence="14" type="ORF">JKJ07_03135</name>
</gene>
<evidence type="ECO:0000256" key="11">
    <source>
        <dbReference type="ARBA" id="ARBA00048179"/>
    </source>
</evidence>
<evidence type="ECO:0000256" key="10">
    <source>
        <dbReference type="ARBA" id="ARBA00033171"/>
    </source>
</evidence>
<comment type="pathway">
    <text evidence="2">Cofactor biosynthesis; thiamine diphosphate biosynthesis.</text>
</comment>
<dbReference type="PROSITE" id="PS51318">
    <property type="entry name" value="TAT"/>
    <property type="match status" value="1"/>
</dbReference>
<comment type="function">
    <text evidence="1">Responsible for the formation of the pyrimidine heterocycle in the thiamine biosynthesis pathway. Catalyzes the formation of hydroxymethylpyrimidine phosphate (HMP-P) from histidine and pyridoxal phosphate (PLP). The protein uses PLP and the active site histidine to form HMP-P, generating an inactive enzyme. The enzyme can only undergo a single turnover, which suggests it is a suicide enzyme.</text>
</comment>
<dbReference type="SUPFAM" id="SSF53850">
    <property type="entry name" value="Periplasmic binding protein-like II"/>
    <property type="match status" value="1"/>
</dbReference>
<evidence type="ECO:0000256" key="9">
    <source>
        <dbReference type="ARBA" id="ARBA00023004"/>
    </source>
</evidence>
<keyword evidence="12" id="KW-0732">Signal</keyword>
<proteinExistence type="inferred from homology"/>
<evidence type="ECO:0000256" key="2">
    <source>
        <dbReference type="ARBA" id="ARBA00004948"/>
    </source>
</evidence>
<dbReference type="Pfam" id="PF09084">
    <property type="entry name" value="NMT1"/>
    <property type="match status" value="1"/>
</dbReference>
<keyword evidence="6" id="KW-0479">Metal-binding</keyword>
<comment type="caution">
    <text evidence="14">The sequence shown here is derived from an EMBL/GenBank/DDBJ whole genome shotgun (WGS) entry which is preliminary data.</text>
</comment>
<dbReference type="EMBL" id="JAENHO010000001">
    <property type="protein sequence ID" value="MBL7253297.1"/>
    <property type="molecule type" value="Genomic_DNA"/>
</dbReference>
<evidence type="ECO:0000259" key="13">
    <source>
        <dbReference type="Pfam" id="PF09084"/>
    </source>
</evidence>
<keyword evidence="9" id="KW-0408">Iron</keyword>
<evidence type="ECO:0000256" key="7">
    <source>
        <dbReference type="ARBA" id="ARBA00022898"/>
    </source>
</evidence>
<dbReference type="Gene3D" id="3.40.190.10">
    <property type="entry name" value="Periplasmic binding protein-like II"/>
    <property type="match status" value="2"/>
</dbReference>
<evidence type="ECO:0000256" key="8">
    <source>
        <dbReference type="ARBA" id="ARBA00022977"/>
    </source>
</evidence>
<feature type="chain" id="PRO_5046267562" description="Thiamine pyrimidine synthase" evidence="12">
    <location>
        <begin position="30"/>
        <end position="351"/>
    </location>
</feature>
<feature type="signal peptide" evidence="12">
    <location>
        <begin position="1"/>
        <end position="29"/>
    </location>
</feature>